<comment type="function">
    <text evidence="1">Central component in molecular interactions underlying sperm crawling. Forms an extensive filament system that extends from sperm villipoda, along the leading edge of the pseudopod.</text>
</comment>
<evidence type="ECO:0000259" key="4">
    <source>
        <dbReference type="PROSITE" id="PS50202"/>
    </source>
</evidence>
<reference evidence="6" key="2">
    <citation type="journal article" date="2016" name="Sci. Rep.">
        <title>Dictyocaulus viviparus genome, variome and transcriptome elucidate lungworm biology and support future intervention.</title>
        <authorList>
            <person name="McNulty S.N."/>
            <person name="Strube C."/>
            <person name="Rosa B.A."/>
            <person name="Martin J.C."/>
            <person name="Tyagi R."/>
            <person name="Choi Y.J."/>
            <person name="Wang Q."/>
            <person name="Hallsworth Pepin K."/>
            <person name="Zhang X."/>
            <person name="Ozersky P."/>
            <person name="Wilson R.K."/>
            <person name="Sternberg P.W."/>
            <person name="Gasser R.B."/>
            <person name="Mitreva M."/>
        </authorList>
    </citation>
    <scope>NUCLEOTIDE SEQUENCE [LARGE SCALE GENOMIC DNA]</scope>
    <source>
        <strain evidence="6">HannoverDv2000</strain>
    </source>
</reference>
<keyword evidence="1" id="KW-0963">Cytoplasm</keyword>
<dbReference type="AlphaFoldDB" id="A0A0D8Y1I2"/>
<proteinExistence type="predicted"/>
<dbReference type="EMBL" id="KN716267">
    <property type="protein sequence ID" value="KJH48461.1"/>
    <property type="molecule type" value="Genomic_DNA"/>
</dbReference>
<keyword evidence="6" id="KW-1185">Reference proteome</keyword>
<dbReference type="STRING" id="29172.A0A0D8Y1I2"/>
<dbReference type="OrthoDB" id="5866971at2759"/>
<name>A0A0D8Y1I2_DICVI</name>
<keyword evidence="3" id="KW-0732">Signal</keyword>
<dbReference type="Pfam" id="PF00635">
    <property type="entry name" value="Motile_Sperm"/>
    <property type="match status" value="1"/>
</dbReference>
<dbReference type="InterPro" id="IPR051774">
    <property type="entry name" value="Sperm-specific_class_P"/>
</dbReference>
<dbReference type="SUPFAM" id="SSF49354">
    <property type="entry name" value="PapD-like"/>
    <property type="match status" value="1"/>
</dbReference>
<dbReference type="PANTHER" id="PTHR22947">
    <property type="entry name" value="MAJOR SPERM PROTEIN"/>
    <property type="match status" value="1"/>
</dbReference>
<evidence type="ECO:0000256" key="2">
    <source>
        <dbReference type="SAM" id="MobiDB-lite"/>
    </source>
</evidence>
<protein>
    <recommendedName>
        <fullName evidence="1">Major sperm protein</fullName>
    </recommendedName>
</protein>
<feature type="region of interest" description="Disordered" evidence="2">
    <location>
        <begin position="26"/>
        <end position="74"/>
    </location>
</feature>
<evidence type="ECO:0000313" key="6">
    <source>
        <dbReference type="Proteomes" id="UP000053766"/>
    </source>
</evidence>
<feature type="chain" id="PRO_5002336314" description="Major sperm protein" evidence="3">
    <location>
        <begin position="23"/>
        <end position="182"/>
    </location>
</feature>
<evidence type="ECO:0000256" key="1">
    <source>
        <dbReference type="RuleBase" id="RU003425"/>
    </source>
</evidence>
<evidence type="ECO:0000256" key="3">
    <source>
        <dbReference type="SAM" id="SignalP"/>
    </source>
</evidence>
<gene>
    <name evidence="5" type="ORF">DICVIV_05431</name>
</gene>
<dbReference type="InterPro" id="IPR008962">
    <property type="entry name" value="PapD-like_sf"/>
</dbReference>
<dbReference type="PANTHER" id="PTHR22947:SF6">
    <property type="entry name" value="MAJOR SPERM PROTEIN"/>
    <property type="match status" value="1"/>
</dbReference>
<keyword evidence="1" id="KW-0206">Cytoskeleton</keyword>
<accession>A0A0D8Y1I2</accession>
<organism evidence="5 6">
    <name type="scientific">Dictyocaulus viviparus</name>
    <name type="common">Bovine lungworm</name>
    <dbReference type="NCBI Taxonomy" id="29172"/>
    <lineage>
        <taxon>Eukaryota</taxon>
        <taxon>Metazoa</taxon>
        <taxon>Ecdysozoa</taxon>
        <taxon>Nematoda</taxon>
        <taxon>Chromadorea</taxon>
        <taxon>Rhabditida</taxon>
        <taxon>Rhabditina</taxon>
        <taxon>Rhabditomorpha</taxon>
        <taxon>Strongyloidea</taxon>
        <taxon>Metastrongylidae</taxon>
        <taxon>Dictyocaulus</taxon>
    </lineage>
</organism>
<feature type="signal peptide" evidence="3">
    <location>
        <begin position="1"/>
        <end position="22"/>
    </location>
</feature>
<dbReference type="InterPro" id="IPR000535">
    <property type="entry name" value="MSP_dom"/>
</dbReference>
<reference evidence="5 6" key="1">
    <citation type="submission" date="2013-11" db="EMBL/GenBank/DDBJ databases">
        <title>Draft genome of the bovine lungworm Dictyocaulus viviparus.</title>
        <authorList>
            <person name="Mitreva M."/>
        </authorList>
    </citation>
    <scope>NUCLEOTIDE SEQUENCE [LARGE SCALE GENOMIC DNA]</scope>
    <source>
        <strain evidence="5 6">HannoverDv2000</strain>
    </source>
</reference>
<dbReference type="Gene3D" id="2.60.40.10">
    <property type="entry name" value="Immunoglobulins"/>
    <property type="match status" value="1"/>
</dbReference>
<dbReference type="Proteomes" id="UP000053766">
    <property type="component" value="Unassembled WGS sequence"/>
</dbReference>
<sequence length="182" mass="20096">MNIAVFVTFQIILFLQLVLICAKGPKNRKPAGKSTKSNADKKGTSKSIMKNASSKKGDKKEEKDEKKDDKSGEKLDISPTELKWEFEEGQQAIKVKNNTKKRFAIKVKCTDNNIYTVAPVVEFVDVGKDLTVAVVRGKGALKKDKIVLCSMPVSDAETNAADVFKSGNPNMDVITMDKRVRS</sequence>
<feature type="compositionally biased region" description="Basic and acidic residues" evidence="2">
    <location>
        <begin position="55"/>
        <end position="74"/>
    </location>
</feature>
<feature type="domain" description="MSP" evidence="4">
    <location>
        <begin position="74"/>
        <end position="182"/>
    </location>
</feature>
<dbReference type="InterPro" id="IPR013783">
    <property type="entry name" value="Ig-like_fold"/>
</dbReference>
<dbReference type="PROSITE" id="PS50202">
    <property type="entry name" value="MSP"/>
    <property type="match status" value="1"/>
</dbReference>
<evidence type="ECO:0000313" key="5">
    <source>
        <dbReference type="EMBL" id="KJH48461.1"/>
    </source>
</evidence>